<evidence type="ECO:0000313" key="5">
    <source>
        <dbReference type="EMBL" id="MST85185.1"/>
    </source>
</evidence>
<dbReference type="InterPro" id="IPR020449">
    <property type="entry name" value="Tscrpt_reg_AraC-type_HTH"/>
</dbReference>
<dbReference type="GO" id="GO:0003700">
    <property type="term" value="F:DNA-binding transcription factor activity"/>
    <property type="evidence" value="ECO:0007669"/>
    <property type="project" value="InterPro"/>
</dbReference>
<keyword evidence="6" id="KW-1185">Reference proteome</keyword>
<keyword evidence="1" id="KW-0805">Transcription regulation</keyword>
<dbReference type="Proteomes" id="UP000438914">
    <property type="component" value="Unassembled WGS sequence"/>
</dbReference>
<feature type="domain" description="HTH araC/xylS-type" evidence="4">
    <location>
        <begin position="189"/>
        <end position="294"/>
    </location>
</feature>
<name>A0A7K0KIB1_9BACT</name>
<evidence type="ECO:0000256" key="2">
    <source>
        <dbReference type="ARBA" id="ARBA00023125"/>
    </source>
</evidence>
<reference evidence="5 6" key="1">
    <citation type="submission" date="2019-08" db="EMBL/GenBank/DDBJ databases">
        <title>In-depth cultivation of the pig gut microbiome towards novel bacterial diversity and tailored functional studies.</title>
        <authorList>
            <person name="Wylensek D."/>
            <person name="Hitch T.C.A."/>
            <person name="Clavel T."/>
        </authorList>
    </citation>
    <scope>NUCLEOTIDE SEQUENCE [LARGE SCALE GENOMIC DNA]</scope>
    <source>
        <strain evidence="5 6">LKV-178-WT-2A</strain>
    </source>
</reference>
<sequence length="295" mass="34180">MKQIYFPTVSAFMHALGRDDVRHPLIEVIHLDDLADCSSFSNTRYTFGFYCVVYKDARCGTVRYGRNEYDYDNGTLLFFAPEHDVELGTLEQSYKGVMLIFSPTLMQGLSMSPYTFFGYSVNEALHVSERERQQLYDILGNIEMELERSIDRHTRQLMAQNISLILNYCVRFYDRQFITREPIDSQLMQRFTILLEDYFAHGLAARQGVPTIRYFADALNLSANYFGDLVKAQTGNSPQQLIQQQLIAQARHRLTTTTDTVSQIAYALGFEYPQYFSRLFKKLTGQTPQEFRKVG</sequence>
<dbReference type="AlphaFoldDB" id="A0A7K0KIB1"/>
<dbReference type="InterPro" id="IPR009057">
    <property type="entry name" value="Homeodomain-like_sf"/>
</dbReference>
<evidence type="ECO:0000256" key="3">
    <source>
        <dbReference type="ARBA" id="ARBA00023163"/>
    </source>
</evidence>
<dbReference type="PRINTS" id="PR00032">
    <property type="entry name" value="HTHARAC"/>
</dbReference>
<dbReference type="EMBL" id="VUNG01000031">
    <property type="protein sequence ID" value="MST85185.1"/>
    <property type="molecule type" value="Genomic_DNA"/>
</dbReference>
<dbReference type="RefSeq" id="WP_154534772.1">
    <property type="nucleotide sequence ID" value="NZ_VUNG01000031.1"/>
</dbReference>
<evidence type="ECO:0000259" key="4">
    <source>
        <dbReference type="PROSITE" id="PS01124"/>
    </source>
</evidence>
<comment type="caution">
    <text evidence="5">The sequence shown here is derived from an EMBL/GenBank/DDBJ whole genome shotgun (WGS) entry which is preliminary data.</text>
</comment>
<dbReference type="SUPFAM" id="SSF46689">
    <property type="entry name" value="Homeodomain-like"/>
    <property type="match status" value="1"/>
</dbReference>
<organism evidence="5 6">
    <name type="scientific">Hallella mizrahii</name>
    <dbReference type="NCBI Taxonomy" id="2606637"/>
    <lineage>
        <taxon>Bacteria</taxon>
        <taxon>Pseudomonadati</taxon>
        <taxon>Bacteroidota</taxon>
        <taxon>Bacteroidia</taxon>
        <taxon>Bacteroidales</taxon>
        <taxon>Prevotellaceae</taxon>
        <taxon>Hallella</taxon>
    </lineage>
</organism>
<dbReference type="PANTHER" id="PTHR43280:SF32">
    <property type="entry name" value="TRANSCRIPTIONAL REGULATORY PROTEIN"/>
    <property type="match status" value="1"/>
</dbReference>
<accession>A0A7K0KIB1</accession>
<dbReference type="Pfam" id="PF12833">
    <property type="entry name" value="HTH_18"/>
    <property type="match status" value="1"/>
</dbReference>
<dbReference type="PROSITE" id="PS01124">
    <property type="entry name" value="HTH_ARAC_FAMILY_2"/>
    <property type="match status" value="1"/>
</dbReference>
<dbReference type="GO" id="GO:0043565">
    <property type="term" value="F:sequence-specific DNA binding"/>
    <property type="evidence" value="ECO:0007669"/>
    <property type="project" value="InterPro"/>
</dbReference>
<evidence type="ECO:0000313" key="6">
    <source>
        <dbReference type="Proteomes" id="UP000438914"/>
    </source>
</evidence>
<dbReference type="SMART" id="SM00342">
    <property type="entry name" value="HTH_ARAC"/>
    <property type="match status" value="1"/>
</dbReference>
<gene>
    <name evidence="5" type="ORF">FYJ73_11015</name>
</gene>
<keyword evidence="2" id="KW-0238">DNA-binding</keyword>
<evidence type="ECO:0000256" key="1">
    <source>
        <dbReference type="ARBA" id="ARBA00023015"/>
    </source>
</evidence>
<protein>
    <submittedName>
        <fullName evidence="5">AraC family transcriptional regulator</fullName>
    </submittedName>
</protein>
<dbReference type="InterPro" id="IPR018060">
    <property type="entry name" value="HTH_AraC"/>
</dbReference>
<dbReference type="PANTHER" id="PTHR43280">
    <property type="entry name" value="ARAC-FAMILY TRANSCRIPTIONAL REGULATOR"/>
    <property type="match status" value="1"/>
</dbReference>
<dbReference type="Gene3D" id="1.10.10.60">
    <property type="entry name" value="Homeodomain-like"/>
    <property type="match status" value="2"/>
</dbReference>
<proteinExistence type="predicted"/>
<keyword evidence="3" id="KW-0804">Transcription</keyword>